<comment type="subcellular location">
    <subcellularLocation>
        <location evidence="1">Cytoplasm</location>
    </subcellularLocation>
</comment>
<dbReference type="SUPFAM" id="SSF46785">
    <property type="entry name" value="Winged helix' DNA-binding domain"/>
    <property type="match status" value="1"/>
</dbReference>
<dbReference type="CDD" id="cd07153">
    <property type="entry name" value="Fur_like"/>
    <property type="match status" value="1"/>
</dbReference>
<keyword evidence="10" id="KW-0804">Transcription</keyword>
<sequence length="134" mass="14734">MPGYVTRQRQIIAECLTGHAEFITVQDLHHLMRSAGHRIGLSTVYRTLSALVAAGAADTFRDTSGVQHYRARTTGDHQHYLVCRACGISEPVASDIVERWAEDTARRLGFAEVAHVVELSGVCRTCQKPDGLCL</sequence>
<dbReference type="Pfam" id="PF01475">
    <property type="entry name" value="FUR"/>
    <property type="match status" value="1"/>
</dbReference>
<comment type="similarity">
    <text evidence="2">Belongs to the Fur family.</text>
</comment>
<comment type="subunit">
    <text evidence="3">Homodimer.</text>
</comment>
<evidence type="ECO:0000256" key="10">
    <source>
        <dbReference type="ARBA" id="ARBA00023163"/>
    </source>
</evidence>
<proteinExistence type="inferred from homology"/>
<evidence type="ECO:0000256" key="7">
    <source>
        <dbReference type="ARBA" id="ARBA00022833"/>
    </source>
</evidence>
<evidence type="ECO:0000256" key="2">
    <source>
        <dbReference type="ARBA" id="ARBA00007957"/>
    </source>
</evidence>
<comment type="caution">
    <text evidence="11">The sequence shown here is derived from an EMBL/GenBank/DDBJ whole genome shotgun (WGS) entry which is preliminary data.</text>
</comment>
<name>A0ABS5KRF1_9ACTN</name>
<protein>
    <submittedName>
        <fullName evidence="11">Transcriptional repressor</fullName>
    </submittedName>
</protein>
<dbReference type="PANTHER" id="PTHR33202">
    <property type="entry name" value="ZINC UPTAKE REGULATION PROTEIN"/>
    <property type="match status" value="1"/>
</dbReference>
<dbReference type="PANTHER" id="PTHR33202:SF2">
    <property type="entry name" value="FERRIC UPTAKE REGULATION PROTEIN"/>
    <property type="match status" value="1"/>
</dbReference>
<keyword evidence="6" id="KW-0479">Metal-binding</keyword>
<dbReference type="InterPro" id="IPR043135">
    <property type="entry name" value="Fur_C"/>
</dbReference>
<evidence type="ECO:0000256" key="3">
    <source>
        <dbReference type="ARBA" id="ARBA00011738"/>
    </source>
</evidence>
<keyword evidence="7" id="KW-0862">Zinc</keyword>
<evidence type="ECO:0000256" key="8">
    <source>
        <dbReference type="ARBA" id="ARBA00023015"/>
    </source>
</evidence>
<evidence type="ECO:0000256" key="4">
    <source>
        <dbReference type="ARBA" id="ARBA00022490"/>
    </source>
</evidence>
<reference evidence="11 12" key="1">
    <citation type="submission" date="2020-02" db="EMBL/GenBank/DDBJ databases">
        <title>Acidophilic actinobacteria isolated from forest soil.</title>
        <authorList>
            <person name="Golinska P."/>
        </authorList>
    </citation>
    <scope>NUCLEOTIDE SEQUENCE [LARGE SCALE GENOMIC DNA]</scope>
    <source>
        <strain evidence="11 12">NL8</strain>
    </source>
</reference>
<evidence type="ECO:0000256" key="6">
    <source>
        <dbReference type="ARBA" id="ARBA00022723"/>
    </source>
</evidence>
<keyword evidence="8" id="KW-0805">Transcription regulation</keyword>
<keyword evidence="4" id="KW-0963">Cytoplasm</keyword>
<organism evidence="11 12">
    <name type="scientific">Catenulispora pinistramenti</name>
    <dbReference type="NCBI Taxonomy" id="2705254"/>
    <lineage>
        <taxon>Bacteria</taxon>
        <taxon>Bacillati</taxon>
        <taxon>Actinomycetota</taxon>
        <taxon>Actinomycetes</taxon>
        <taxon>Catenulisporales</taxon>
        <taxon>Catenulisporaceae</taxon>
        <taxon>Catenulispora</taxon>
    </lineage>
</organism>
<dbReference type="InterPro" id="IPR002481">
    <property type="entry name" value="FUR"/>
</dbReference>
<dbReference type="InterPro" id="IPR036390">
    <property type="entry name" value="WH_DNA-bd_sf"/>
</dbReference>
<dbReference type="Proteomes" id="UP000730482">
    <property type="component" value="Unassembled WGS sequence"/>
</dbReference>
<keyword evidence="12" id="KW-1185">Reference proteome</keyword>
<keyword evidence="9" id="KW-0238">DNA-binding</keyword>
<evidence type="ECO:0000256" key="5">
    <source>
        <dbReference type="ARBA" id="ARBA00022491"/>
    </source>
</evidence>
<accession>A0ABS5KRF1</accession>
<evidence type="ECO:0000256" key="9">
    <source>
        <dbReference type="ARBA" id="ARBA00023125"/>
    </source>
</evidence>
<dbReference type="Gene3D" id="3.30.1490.190">
    <property type="match status" value="1"/>
</dbReference>
<evidence type="ECO:0000313" key="12">
    <source>
        <dbReference type="Proteomes" id="UP000730482"/>
    </source>
</evidence>
<evidence type="ECO:0000256" key="1">
    <source>
        <dbReference type="ARBA" id="ARBA00004496"/>
    </source>
</evidence>
<keyword evidence="5" id="KW-0678">Repressor</keyword>
<dbReference type="Gene3D" id="1.10.10.10">
    <property type="entry name" value="Winged helix-like DNA-binding domain superfamily/Winged helix DNA-binding domain"/>
    <property type="match status" value="1"/>
</dbReference>
<gene>
    <name evidence="11" type="ORF">KGQ19_17250</name>
</gene>
<dbReference type="RefSeq" id="WP_212010197.1">
    <property type="nucleotide sequence ID" value="NZ_JAAFYZ010000052.1"/>
</dbReference>
<dbReference type="InterPro" id="IPR036388">
    <property type="entry name" value="WH-like_DNA-bd_sf"/>
</dbReference>
<dbReference type="EMBL" id="JAAFYZ010000052">
    <property type="protein sequence ID" value="MBS2548617.1"/>
    <property type="molecule type" value="Genomic_DNA"/>
</dbReference>
<evidence type="ECO:0000313" key="11">
    <source>
        <dbReference type="EMBL" id="MBS2548617.1"/>
    </source>
</evidence>